<dbReference type="InterPro" id="IPR011726">
    <property type="entry name" value="KdpF"/>
</dbReference>
<feature type="transmembrane region" description="Helical" evidence="1">
    <location>
        <begin position="6"/>
        <end position="24"/>
    </location>
</feature>
<keyword evidence="1" id="KW-0812">Transmembrane</keyword>
<keyword evidence="1" id="KW-1133">Transmembrane helix</keyword>
<dbReference type="NCBIfam" id="TIGR02115">
    <property type="entry name" value="potass_kdpF"/>
    <property type="match status" value="1"/>
</dbReference>
<dbReference type="AlphaFoldDB" id="A0A179BM18"/>
<dbReference type="EMBL" id="LVXZ01000051">
    <property type="protein sequence ID" value="OAP92044.1"/>
    <property type="molecule type" value="Genomic_DNA"/>
</dbReference>
<keyword evidence="3" id="KW-1185">Reference proteome</keyword>
<proteinExistence type="predicted"/>
<reference evidence="2 3" key="1">
    <citation type="submission" date="2016-04" db="EMBL/GenBank/DDBJ databases">
        <title>Acidithiobacillus ferrooxidans genome sequencing and assembly.</title>
        <authorList>
            <person name="Zhou Z."/>
        </authorList>
    </citation>
    <scope>NUCLEOTIDE SEQUENCE [LARGE SCALE GENOMIC DNA]</scope>
    <source>
        <strain evidence="2 3">BY0502</strain>
    </source>
</reference>
<protein>
    <submittedName>
        <fullName evidence="2">K+-transporting ATPase subunit F</fullName>
    </submittedName>
</protein>
<evidence type="ECO:0000313" key="3">
    <source>
        <dbReference type="Proteomes" id="UP000078302"/>
    </source>
</evidence>
<evidence type="ECO:0000313" key="2">
    <source>
        <dbReference type="EMBL" id="OAP92044.1"/>
    </source>
</evidence>
<gene>
    <name evidence="2" type="ORF">A4H96_04930</name>
</gene>
<organism evidence="2 3">
    <name type="scientific">Acidithiobacillus ferrooxidans</name>
    <name type="common">Thiobacillus ferrooxidans</name>
    <dbReference type="NCBI Taxonomy" id="920"/>
    <lineage>
        <taxon>Bacteria</taxon>
        <taxon>Pseudomonadati</taxon>
        <taxon>Pseudomonadota</taxon>
        <taxon>Acidithiobacillia</taxon>
        <taxon>Acidithiobacillales</taxon>
        <taxon>Acidithiobacillaceae</taxon>
        <taxon>Acidithiobacillus</taxon>
    </lineage>
</organism>
<dbReference type="GO" id="GO:0008556">
    <property type="term" value="F:P-type potassium transmembrane transporter activity"/>
    <property type="evidence" value="ECO:0007669"/>
    <property type="project" value="InterPro"/>
</dbReference>
<evidence type="ECO:0000256" key="1">
    <source>
        <dbReference type="SAM" id="Phobius"/>
    </source>
</evidence>
<name>A0A179BM18_ACIFR</name>
<dbReference type="OrthoDB" id="5297115at2"/>
<sequence>MNAFVWIGLGLSAMLFIYLLVFLINPERFL</sequence>
<accession>A0A179BM18</accession>
<keyword evidence="1" id="KW-0472">Membrane</keyword>
<dbReference type="GO" id="GO:0005886">
    <property type="term" value="C:plasma membrane"/>
    <property type="evidence" value="ECO:0007669"/>
    <property type="project" value="InterPro"/>
</dbReference>
<dbReference type="Pfam" id="PF09604">
    <property type="entry name" value="Potass_KdpF"/>
    <property type="match status" value="1"/>
</dbReference>
<dbReference type="RefSeq" id="WP_064218559.1">
    <property type="nucleotide sequence ID" value="NZ_LVXZ01000051.1"/>
</dbReference>
<dbReference type="Proteomes" id="UP000078302">
    <property type="component" value="Unassembled WGS sequence"/>
</dbReference>
<comment type="caution">
    <text evidence="2">The sequence shown here is derived from an EMBL/GenBank/DDBJ whole genome shotgun (WGS) entry which is preliminary data.</text>
</comment>